<keyword evidence="6" id="KW-0456">Lyase</keyword>
<dbReference type="OrthoDB" id="4725692at2"/>
<evidence type="ECO:0000313" key="7">
    <source>
        <dbReference type="Proteomes" id="UP000059074"/>
    </source>
</evidence>
<dbReference type="AlphaFoldDB" id="A0A109BDP1"/>
<dbReference type="PATRIC" id="fig|121290.4.peg.384"/>
<reference evidence="6 7" key="1">
    <citation type="submission" date="2015-10" db="EMBL/GenBank/DDBJ databases">
        <title>Transcriptomic analysis of a linuron degrading triple-species bacterial consortium.</title>
        <authorList>
            <person name="Albers P."/>
        </authorList>
    </citation>
    <scope>NUCLEOTIDE SEQUENCE [LARGE SCALE GENOMIC DNA]</scope>
    <source>
        <strain evidence="6 7">WDL6</strain>
    </source>
</reference>
<dbReference type="PANTHER" id="PTHR46036">
    <property type="entry name" value="LACTOYLGLUTATHIONE LYASE"/>
    <property type="match status" value="1"/>
</dbReference>
<evidence type="ECO:0000256" key="2">
    <source>
        <dbReference type="ARBA" id="ARBA00030892"/>
    </source>
</evidence>
<dbReference type="Pfam" id="PF00903">
    <property type="entry name" value="Glyoxalase"/>
    <property type="match status" value="1"/>
</dbReference>
<dbReference type="GO" id="GO:0005737">
    <property type="term" value="C:cytoplasm"/>
    <property type="evidence" value="ECO:0007669"/>
    <property type="project" value="TreeGrafter"/>
</dbReference>
<gene>
    <name evidence="6" type="ORF">APY04_2483</name>
</gene>
<keyword evidence="7" id="KW-1185">Reference proteome</keyword>
<sequence length="131" mass="14928">MAKPIHMMVRVLDEARSVDFYRKAFGLEISQRVDFPDFTLVYMKGEQSPFEVELTINKSRTEPYALGDGYGHVAFVVEDLGTEHARMQSAGLSPKDIKTMTHEGQPFGQFFFIEDPDGYKIEVLQRGGRFS</sequence>
<name>A0A109BDP1_HYPSL</name>
<evidence type="ECO:0000313" key="6">
    <source>
        <dbReference type="EMBL" id="KWT66287.1"/>
    </source>
</evidence>
<dbReference type="GO" id="GO:0019243">
    <property type="term" value="P:methylglyoxal catabolic process to D-lactate via S-lactoyl-glutathione"/>
    <property type="evidence" value="ECO:0007669"/>
    <property type="project" value="TreeGrafter"/>
</dbReference>
<dbReference type="PANTHER" id="PTHR46036:SF5">
    <property type="entry name" value="LACTOYLGLUTATHIONE LYASE"/>
    <property type="match status" value="1"/>
</dbReference>
<evidence type="ECO:0000259" key="5">
    <source>
        <dbReference type="PROSITE" id="PS51819"/>
    </source>
</evidence>
<dbReference type="SUPFAM" id="SSF54593">
    <property type="entry name" value="Glyoxalase/Bleomycin resistance protein/Dihydroxybiphenyl dioxygenase"/>
    <property type="match status" value="1"/>
</dbReference>
<proteinExistence type="predicted"/>
<dbReference type="InterPro" id="IPR004360">
    <property type="entry name" value="Glyas_Fos-R_dOase_dom"/>
</dbReference>
<dbReference type="InterPro" id="IPR029068">
    <property type="entry name" value="Glyas_Bleomycin-R_OHBP_Dase"/>
</dbReference>
<evidence type="ECO:0000256" key="4">
    <source>
        <dbReference type="ARBA" id="ARBA00033298"/>
    </source>
</evidence>
<comment type="caution">
    <text evidence="6">The sequence shown here is derived from an EMBL/GenBank/DDBJ whole genome shotgun (WGS) entry which is preliminary data.</text>
</comment>
<evidence type="ECO:0000256" key="1">
    <source>
        <dbReference type="ARBA" id="ARBA00030291"/>
    </source>
</evidence>
<dbReference type="PROSITE" id="PS51819">
    <property type="entry name" value="VOC"/>
    <property type="match status" value="1"/>
</dbReference>
<dbReference type="STRING" id="121290.APY04_2483"/>
<dbReference type="RefSeq" id="WP_068462889.1">
    <property type="nucleotide sequence ID" value="NZ_LMTR01000073.1"/>
</dbReference>
<dbReference type="Gene3D" id="3.10.180.10">
    <property type="entry name" value="2,3-Dihydroxybiphenyl 1,2-Dioxygenase, domain 1"/>
    <property type="match status" value="1"/>
</dbReference>
<organism evidence="6 7">
    <name type="scientific">Hyphomicrobium sulfonivorans</name>
    <dbReference type="NCBI Taxonomy" id="121290"/>
    <lineage>
        <taxon>Bacteria</taxon>
        <taxon>Pseudomonadati</taxon>
        <taxon>Pseudomonadota</taxon>
        <taxon>Alphaproteobacteria</taxon>
        <taxon>Hyphomicrobiales</taxon>
        <taxon>Hyphomicrobiaceae</taxon>
        <taxon>Hyphomicrobium</taxon>
    </lineage>
</organism>
<dbReference type="EMBL" id="LMTR01000073">
    <property type="protein sequence ID" value="KWT66287.1"/>
    <property type="molecule type" value="Genomic_DNA"/>
</dbReference>
<feature type="domain" description="VOC" evidence="5">
    <location>
        <begin position="3"/>
        <end position="126"/>
    </location>
</feature>
<dbReference type="GO" id="GO:0004462">
    <property type="term" value="F:lactoylglutathione lyase activity"/>
    <property type="evidence" value="ECO:0007669"/>
    <property type="project" value="TreeGrafter"/>
</dbReference>
<dbReference type="InterPro" id="IPR037523">
    <property type="entry name" value="VOC_core"/>
</dbReference>
<evidence type="ECO:0000256" key="3">
    <source>
        <dbReference type="ARBA" id="ARBA00032460"/>
    </source>
</evidence>
<dbReference type="Proteomes" id="UP000059074">
    <property type="component" value="Unassembled WGS sequence"/>
</dbReference>
<accession>A0A109BDP1</accession>
<protein>
    <recommendedName>
        <fullName evidence="2">Aldoketomutase</fullName>
    </recommendedName>
    <alternativeName>
        <fullName evidence="1">Ketone-aldehyde mutase</fullName>
    </alternativeName>
    <alternativeName>
        <fullName evidence="3">Methylglyoxalase</fullName>
    </alternativeName>
    <alternativeName>
        <fullName evidence="4">S-D-lactoylglutathione methylglyoxal lyase</fullName>
    </alternativeName>
</protein>